<dbReference type="KEGG" id="mana:MAMMFC1_03579"/>
<evidence type="ECO:0000313" key="3">
    <source>
        <dbReference type="Proteomes" id="UP000276437"/>
    </source>
</evidence>
<feature type="transmembrane region" description="Helical" evidence="1">
    <location>
        <begin position="7"/>
        <end position="37"/>
    </location>
</feature>
<keyword evidence="3" id="KW-1185">Reference proteome</keyword>
<dbReference type="Proteomes" id="UP000276437">
    <property type="component" value="Chromosome"/>
</dbReference>
<sequence length="156" mass="17249">MLLIKFLVVLIMLLGLICTLTHKFPGTLIILAGVFIYDVVTNFLPLDSRIVTTVILLAITAEVGGRLLRIYLTKGYEISKEFSINSLVAQSGGIVACDALLGPTIGLILWEFIIGKTFLPRVDTISTILFRLACVAFFRFLCGLIMIILILKYLII</sequence>
<feature type="transmembrane region" description="Helical" evidence="1">
    <location>
        <begin position="49"/>
        <end position="72"/>
    </location>
</feature>
<dbReference type="InterPro" id="IPR007403">
    <property type="entry name" value="DUF456"/>
</dbReference>
<evidence type="ECO:0000313" key="2">
    <source>
        <dbReference type="EMBL" id="BBB92871.1"/>
    </source>
</evidence>
<accession>A0A348AP73</accession>
<organism evidence="2 3">
    <name type="scientific">Methylomusa anaerophila</name>
    <dbReference type="NCBI Taxonomy" id="1930071"/>
    <lineage>
        <taxon>Bacteria</taxon>
        <taxon>Bacillati</taxon>
        <taxon>Bacillota</taxon>
        <taxon>Negativicutes</taxon>
        <taxon>Selenomonadales</taxon>
        <taxon>Sporomusaceae</taxon>
        <taxon>Methylomusa</taxon>
    </lineage>
</organism>
<gene>
    <name evidence="2" type="ORF">MAMMFC1_03579</name>
</gene>
<evidence type="ECO:0000256" key="1">
    <source>
        <dbReference type="SAM" id="Phobius"/>
    </source>
</evidence>
<dbReference type="AlphaFoldDB" id="A0A348AP73"/>
<dbReference type="Pfam" id="PF04306">
    <property type="entry name" value="DUF456"/>
    <property type="match status" value="1"/>
</dbReference>
<feature type="transmembrane region" description="Helical" evidence="1">
    <location>
        <begin position="130"/>
        <end position="155"/>
    </location>
</feature>
<reference evidence="2 3" key="1">
    <citation type="journal article" date="2018" name="Int. J. Syst. Evol. Microbiol.">
        <title>Methylomusa anaerophila gen. nov., sp. nov., an anaerobic methanol-utilizing bacterium isolated from a microbial fuel cell.</title>
        <authorList>
            <person name="Amano N."/>
            <person name="Yamamuro A."/>
            <person name="Miyahara M."/>
            <person name="Kouzuma A."/>
            <person name="Abe T."/>
            <person name="Watanabe K."/>
        </authorList>
    </citation>
    <scope>NUCLEOTIDE SEQUENCE [LARGE SCALE GENOMIC DNA]</scope>
    <source>
        <strain evidence="2 3">MMFC1</strain>
    </source>
</reference>
<keyword evidence="1" id="KW-0812">Transmembrane</keyword>
<keyword evidence="1" id="KW-0472">Membrane</keyword>
<proteinExistence type="predicted"/>
<dbReference type="RefSeq" id="WP_324332169.1">
    <property type="nucleotide sequence ID" value="NZ_DAINIT010000001.1"/>
</dbReference>
<keyword evidence="1" id="KW-1133">Transmembrane helix</keyword>
<protein>
    <submittedName>
        <fullName evidence="2">Uncharacterized protein</fullName>
    </submittedName>
</protein>
<name>A0A348AP73_9FIRM</name>
<dbReference type="EMBL" id="AP018449">
    <property type="protein sequence ID" value="BBB92871.1"/>
    <property type="molecule type" value="Genomic_DNA"/>
</dbReference>
<feature type="transmembrane region" description="Helical" evidence="1">
    <location>
        <begin position="84"/>
        <end position="110"/>
    </location>
</feature>